<dbReference type="EMBL" id="JAZHXJ010000221">
    <property type="protein sequence ID" value="KAL1868242.1"/>
    <property type="molecule type" value="Genomic_DNA"/>
</dbReference>
<name>A0ABR3WXR4_9PEZI</name>
<accession>A0ABR3WXR4</accession>
<dbReference type="Proteomes" id="UP001586593">
    <property type="component" value="Unassembled WGS sequence"/>
</dbReference>
<evidence type="ECO:0000313" key="1">
    <source>
        <dbReference type="EMBL" id="KAL1868242.1"/>
    </source>
</evidence>
<evidence type="ECO:0000313" key="2">
    <source>
        <dbReference type="Proteomes" id="UP001586593"/>
    </source>
</evidence>
<proteinExistence type="predicted"/>
<keyword evidence="2" id="KW-1185">Reference proteome</keyword>
<reference evidence="1 2" key="1">
    <citation type="journal article" date="2024" name="Commun. Biol.">
        <title>Comparative genomic analysis of thermophilic fungi reveals convergent evolutionary adaptations and gene losses.</title>
        <authorList>
            <person name="Steindorff A.S."/>
            <person name="Aguilar-Pontes M.V."/>
            <person name="Robinson A.J."/>
            <person name="Andreopoulos B."/>
            <person name="LaButti K."/>
            <person name="Kuo A."/>
            <person name="Mondo S."/>
            <person name="Riley R."/>
            <person name="Otillar R."/>
            <person name="Haridas S."/>
            <person name="Lipzen A."/>
            <person name="Grimwood J."/>
            <person name="Schmutz J."/>
            <person name="Clum A."/>
            <person name="Reid I.D."/>
            <person name="Moisan M.C."/>
            <person name="Butler G."/>
            <person name="Nguyen T.T.M."/>
            <person name="Dewar K."/>
            <person name="Conant G."/>
            <person name="Drula E."/>
            <person name="Henrissat B."/>
            <person name="Hansel C."/>
            <person name="Singer S."/>
            <person name="Hutchinson M.I."/>
            <person name="de Vries R.P."/>
            <person name="Natvig D.O."/>
            <person name="Powell A.J."/>
            <person name="Tsang A."/>
            <person name="Grigoriev I.V."/>
        </authorList>
    </citation>
    <scope>NUCLEOTIDE SEQUENCE [LARGE SCALE GENOMIC DNA]</scope>
    <source>
        <strain evidence="1 2">ATCC 24622</strain>
    </source>
</reference>
<gene>
    <name evidence="1" type="ORF">VTK73DRAFT_3769</name>
</gene>
<comment type="caution">
    <text evidence="1">The sequence shown here is derived from an EMBL/GenBank/DDBJ whole genome shotgun (WGS) entry which is preliminary data.</text>
</comment>
<organism evidence="1 2">
    <name type="scientific">Phialemonium thermophilum</name>
    <dbReference type="NCBI Taxonomy" id="223376"/>
    <lineage>
        <taxon>Eukaryota</taxon>
        <taxon>Fungi</taxon>
        <taxon>Dikarya</taxon>
        <taxon>Ascomycota</taxon>
        <taxon>Pezizomycotina</taxon>
        <taxon>Sordariomycetes</taxon>
        <taxon>Sordariomycetidae</taxon>
        <taxon>Cephalothecales</taxon>
        <taxon>Cephalothecaceae</taxon>
        <taxon>Phialemonium</taxon>
    </lineage>
</organism>
<sequence length="218" mass="24565">MLILVVGLCRLASNPPFLLGRRGEGELPVAALRMPMQLMRIKGSQRRRGEQSHEVKDELRQTGVSENWPATWRWRQLERVWWLLVEAGNFLYISCQGWVVKGCAACGPAGGAGDRTRWWPVSQRGVLYFVRDEKIPPGRKGLWVSVRTIARSTATPAKYRSNYFACVILYLKFQGGQCCSAVGSRIDRRGVIQAPKGSQTPQKNGYTLTRQKRIEMGG</sequence>
<protein>
    <submittedName>
        <fullName evidence="1">Uncharacterized protein</fullName>
    </submittedName>
</protein>